<reference evidence="2 3" key="1">
    <citation type="submission" date="2018-03" db="EMBL/GenBank/DDBJ databases">
        <title>Genomic Encyclopedia of Archaeal and Bacterial Type Strains, Phase II (KMG-II): from individual species to whole genera.</title>
        <authorList>
            <person name="Goeker M."/>
        </authorList>
    </citation>
    <scope>NUCLEOTIDE SEQUENCE [LARGE SCALE GENOMIC DNA]</scope>
    <source>
        <strain evidence="2 3">DSM 44720</strain>
    </source>
</reference>
<feature type="compositionally biased region" description="Low complexity" evidence="1">
    <location>
        <begin position="7"/>
        <end position="21"/>
    </location>
</feature>
<dbReference type="EMBL" id="PVTF01000017">
    <property type="protein sequence ID" value="PRY34256.1"/>
    <property type="molecule type" value="Genomic_DNA"/>
</dbReference>
<organism evidence="2 3">
    <name type="scientific">Umezawaea tangerina</name>
    <dbReference type="NCBI Taxonomy" id="84725"/>
    <lineage>
        <taxon>Bacteria</taxon>
        <taxon>Bacillati</taxon>
        <taxon>Actinomycetota</taxon>
        <taxon>Actinomycetes</taxon>
        <taxon>Pseudonocardiales</taxon>
        <taxon>Pseudonocardiaceae</taxon>
        <taxon>Umezawaea</taxon>
    </lineage>
</organism>
<sequence>MSDDQPAEPQEAPADAPAPAESGQSPSDGEKAPPDAAPTPNPDEPDAKANAADPTKARKLHQDARTVENAIAALLGERGGGIGNVFVTNSIGLVDAGLPRSAGSHHGSVPTGPIPAERLDSVTATFVRPANYAELRERLRDQWLVLLRAPAGWGRTATALNLLGVECAVGVDKLSPDIDLRSPSAPVALSADRGYLLETLEFDQAAGLTEFSLDLWRRRLADAKARMVVLVGADTPLRERELAAYLVDGAQRSDDRALVLSHFQTGLRSAGKPAQDLDDFPEFTELVEEVVGRTLRAQDLADFGRGLCTVVLGERGLDEVRLRYARSAESAFHEWFASLPDNEHRAFAVALAVLDGMPLATVAEAGTRLAQAIQAAEIPDDRDRTRSVFAIRTVNLVDRMEAEITSAVEDSDLGSLSAEVVRFRDPHRPRKVLEHVRREYAEAHGVVREWLCALGFFPDRQVRIRAGVAVGLLSLSEFDHMRRHVIEDWASRKDYWQQQAVIGALRLPALQPELQPLVNRMIDQWLDGKAATGMKVTAVAALGSLPVMTTDQVLKRLRKAADTADPRMVIAIGDSITTLSLDQDRLDLVLGALVKWSRSKRADVRATTLTCVLQLTAYLQVTEEGSTDPWPGLLWVADVERRSEAAAAPVVVGTRRMSRREAVVVLIAKALEAQYFMPEAYGLLHGWVKTAQRDSTQREPLGLLLADVARATGSSTTLRLHLDDWARARRGPVEAVAELLAVLDREEIRS</sequence>
<dbReference type="OrthoDB" id="3286208at2"/>
<comment type="caution">
    <text evidence="2">The sequence shown here is derived from an EMBL/GenBank/DDBJ whole genome shotgun (WGS) entry which is preliminary data.</text>
</comment>
<dbReference type="RefSeq" id="WP_106194978.1">
    <property type="nucleotide sequence ID" value="NZ_PVTF01000017.1"/>
</dbReference>
<evidence type="ECO:0000256" key="1">
    <source>
        <dbReference type="SAM" id="MobiDB-lite"/>
    </source>
</evidence>
<proteinExistence type="predicted"/>
<dbReference type="AlphaFoldDB" id="A0A2T0SLH6"/>
<keyword evidence="3" id="KW-1185">Reference proteome</keyword>
<feature type="region of interest" description="Disordered" evidence="1">
    <location>
        <begin position="1"/>
        <end position="62"/>
    </location>
</feature>
<name>A0A2T0SLH6_9PSEU</name>
<protein>
    <submittedName>
        <fullName evidence="2">Uncharacterized protein</fullName>
    </submittedName>
</protein>
<evidence type="ECO:0000313" key="2">
    <source>
        <dbReference type="EMBL" id="PRY34256.1"/>
    </source>
</evidence>
<dbReference type="Proteomes" id="UP000239494">
    <property type="component" value="Unassembled WGS sequence"/>
</dbReference>
<accession>A0A2T0SLH6</accession>
<evidence type="ECO:0000313" key="3">
    <source>
        <dbReference type="Proteomes" id="UP000239494"/>
    </source>
</evidence>
<gene>
    <name evidence="2" type="ORF">CLV43_11729</name>
</gene>